<gene>
    <name evidence="1" type="ORF">AAIG39_11265</name>
</gene>
<proteinExistence type="predicted"/>
<keyword evidence="2" id="KW-1185">Reference proteome</keyword>
<dbReference type="RefSeq" id="WP_343193875.1">
    <property type="nucleotide sequence ID" value="NZ_JBCIVJ010000007.1"/>
</dbReference>
<reference evidence="1 2" key="1">
    <citation type="submission" date="2024-02" db="EMBL/GenBank/DDBJ databases">
        <title>Whole genome of MDR Enterobacteriaceae from southern Thailand.</title>
        <authorList>
            <person name="Surachat K."/>
        </authorList>
    </citation>
    <scope>NUCLEOTIDE SEQUENCE [LARGE SCALE GENOMIC DNA]</scope>
    <source>
        <strain evidence="1 2">PSU_29</strain>
    </source>
</reference>
<evidence type="ECO:0000313" key="1">
    <source>
        <dbReference type="EMBL" id="MEN0579588.1"/>
    </source>
</evidence>
<accession>A0ABU9V4J4</accession>
<organism evidence="1 2">
    <name type="scientific">Phytobacter palmae</name>
    <dbReference type="NCBI Taxonomy" id="1855371"/>
    <lineage>
        <taxon>Bacteria</taxon>
        <taxon>Pseudomonadati</taxon>
        <taxon>Pseudomonadota</taxon>
        <taxon>Gammaproteobacteria</taxon>
        <taxon>Enterobacterales</taxon>
        <taxon>Enterobacteriaceae</taxon>
        <taxon>Phytobacter</taxon>
    </lineage>
</organism>
<name>A0ABU9V4J4_9ENTR</name>
<protein>
    <submittedName>
        <fullName evidence="1">Uncharacterized protein</fullName>
    </submittedName>
</protein>
<evidence type="ECO:0000313" key="2">
    <source>
        <dbReference type="Proteomes" id="UP001411173"/>
    </source>
</evidence>
<comment type="caution">
    <text evidence="1">The sequence shown here is derived from an EMBL/GenBank/DDBJ whole genome shotgun (WGS) entry which is preliminary data.</text>
</comment>
<sequence>MTIDNWLNQLFNSFAEQHKPAWMPRCLWLSPQQKIEIIRELVCPLSKRP</sequence>
<dbReference type="EMBL" id="JBCIVJ010000007">
    <property type="protein sequence ID" value="MEN0579588.1"/>
    <property type="molecule type" value="Genomic_DNA"/>
</dbReference>
<dbReference type="Proteomes" id="UP001411173">
    <property type="component" value="Unassembled WGS sequence"/>
</dbReference>